<dbReference type="Gene3D" id="1.10.10.10">
    <property type="entry name" value="Winged helix-like DNA-binding domain superfamily/Winged helix DNA-binding domain"/>
    <property type="match status" value="1"/>
</dbReference>
<dbReference type="InterPro" id="IPR036390">
    <property type="entry name" value="WH_DNA-bd_sf"/>
</dbReference>
<organism evidence="8 9">
    <name type="scientific">Zophobas morio</name>
    <dbReference type="NCBI Taxonomy" id="2755281"/>
    <lineage>
        <taxon>Eukaryota</taxon>
        <taxon>Metazoa</taxon>
        <taxon>Ecdysozoa</taxon>
        <taxon>Arthropoda</taxon>
        <taxon>Hexapoda</taxon>
        <taxon>Insecta</taxon>
        <taxon>Pterygota</taxon>
        <taxon>Neoptera</taxon>
        <taxon>Endopterygota</taxon>
        <taxon>Coleoptera</taxon>
        <taxon>Polyphaga</taxon>
        <taxon>Cucujiformia</taxon>
        <taxon>Tenebrionidae</taxon>
        <taxon>Zophobas</taxon>
    </lineage>
</organism>
<reference evidence="8" key="1">
    <citation type="journal article" date="2023" name="G3 (Bethesda)">
        <title>Whole genome assemblies of Zophobas morio and Tenebrio molitor.</title>
        <authorList>
            <person name="Kaur S."/>
            <person name="Stinson S.A."/>
            <person name="diCenzo G.C."/>
        </authorList>
    </citation>
    <scope>NUCLEOTIDE SEQUENCE</scope>
    <source>
        <strain evidence="8">QUZm001</strain>
    </source>
</reference>
<comment type="subcellular location">
    <subcellularLocation>
        <location evidence="1 5">Nucleus</location>
    </subcellularLocation>
</comment>
<sequence>MSDLLQNINKPPAYPVSYSGSESFEGVYTPTYQHSGCFYANPIYNRSSSPMVHRNNEVTHVPANLQGVHHPPNLPIKQEPADRDFEEKTLDEKSRETPDNRSSFQNPNGRRGSLQLWQFLVALLDAPDASAGCIAWTGRGMEFKLIEPEEVARRWGAQKNRPAMNYDKLSRSLRYYYEKGIMQKVAGERYVYKFVCDPDALFNMAYGNHHENSVRTQIANRPENLSTKSDTHHLAYTDMLNFYNCGIAHPYQHLHPYLQDSKHTRYP</sequence>
<protein>
    <recommendedName>
        <fullName evidence="7">ETS domain-containing protein</fullName>
    </recommendedName>
</protein>
<dbReference type="EMBL" id="JALNTZ010000001">
    <property type="protein sequence ID" value="KAJ3665079.1"/>
    <property type="molecule type" value="Genomic_DNA"/>
</dbReference>
<dbReference type="FunFam" id="1.10.10.10:FF:000121">
    <property type="entry name" value="ETS translocation variant 5"/>
    <property type="match status" value="1"/>
</dbReference>
<evidence type="ECO:0000256" key="2">
    <source>
        <dbReference type="ARBA" id="ARBA00005562"/>
    </source>
</evidence>
<name>A0AA38MRK3_9CUCU</name>
<evidence type="ECO:0000256" key="3">
    <source>
        <dbReference type="ARBA" id="ARBA00023125"/>
    </source>
</evidence>
<feature type="compositionally biased region" description="Basic and acidic residues" evidence="6">
    <location>
        <begin position="79"/>
        <end position="99"/>
    </location>
</feature>
<evidence type="ECO:0000256" key="5">
    <source>
        <dbReference type="RuleBase" id="RU004019"/>
    </source>
</evidence>
<dbReference type="GO" id="GO:0005634">
    <property type="term" value="C:nucleus"/>
    <property type="evidence" value="ECO:0007669"/>
    <property type="project" value="UniProtKB-SubCell"/>
</dbReference>
<comment type="caution">
    <text evidence="8">The sequence shown here is derived from an EMBL/GenBank/DDBJ whole genome shotgun (WGS) entry which is preliminary data.</text>
</comment>
<dbReference type="PANTHER" id="PTHR11849:SF282">
    <property type="entry name" value="ETV5-RELATED PROTEIN ETS96B"/>
    <property type="match status" value="1"/>
</dbReference>
<dbReference type="PROSITE" id="PS00346">
    <property type="entry name" value="ETS_DOMAIN_2"/>
    <property type="match status" value="1"/>
</dbReference>
<evidence type="ECO:0000313" key="8">
    <source>
        <dbReference type="EMBL" id="KAJ3665079.1"/>
    </source>
</evidence>
<dbReference type="PROSITE" id="PS50061">
    <property type="entry name" value="ETS_DOMAIN_3"/>
    <property type="match status" value="1"/>
</dbReference>
<dbReference type="InterPro" id="IPR046328">
    <property type="entry name" value="ETS_fam"/>
</dbReference>
<dbReference type="GO" id="GO:0043565">
    <property type="term" value="F:sequence-specific DNA binding"/>
    <property type="evidence" value="ECO:0007669"/>
    <property type="project" value="InterPro"/>
</dbReference>
<evidence type="ECO:0000256" key="6">
    <source>
        <dbReference type="SAM" id="MobiDB-lite"/>
    </source>
</evidence>
<dbReference type="Pfam" id="PF00178">
    <property type="entry name" value="Ets"/>
    <property type="match status" value="1"/>
</dbReference>
<keyword evidence="9" id="KW-1185">Reference proteome</keyword>
<dbReference type="InterPro" id="IPR000418">
    <property type="entry name" value="Ets_dom"/>
</dbReference>
<proteinExistence type="inferred from homology"/>
<keyword evidence="4 5" id="KW-0539">Nucleus</keyword>
<keyword evidence="3 5" id="KW-0238">DNA-binding</keyword>
<evidence type="ECO:0000313" key="9">
    <source>
        <dbReference type="Proteomes" id="UP001168821"/>
    </source>
</evidence>
<gene>
    <name evidence="8" type="ORF">Zmor_000592</name>
</gene>
<feature type="region of interest" description="Disordered" evidence="6">
    <location>
        <begin position="64"/>
        <end position="109"/>
    </location>
</feature>
<dbReference type="SMART" id="SM00413">
    <property type="entry name" value="ETS"/>
    <property type="match status" value="1"/>
</dbReference>
<feature type="domain" description="ETS" evidence="7">
    <location>
        <begin position="114"/>
        <end position="195"/>
    </location>
</feature>
<dbReference type="GO" id="GO:0030154">
    <property type="term" value="P:cell differentiation"/>
    <property type="evidence" value="ECO:0007669"/>
    <property type="project" value="TreeGrafter"/>
</dbReference>
<dbReference type="PROSITE" id="PS00345">
    <property type="entry name" value="ETS_DOMAIN_1"/>
    <property type="match status" value="1"/>
</dbReference>
<dbReference type="InterPro" id="IPR036388">
    <property type="entry name" value="WH-like_DNA-bd_sf"/>
</dbReference>
<dbReference type="Proteomes" id="UP001168821">
    <property type="component" value="Unassembled WGS sequence"/>
</dbReference>
<dbReference type="PANTHER" id="PTHR11849">
    <property type="entry name" value="ETS"/>
    <property type="match status" value="1"/>
</dbReference>
<evidence type="ECO:0000259" key="7">
    <source>
        <dbReference type="PROSITE" id="PS50061"/>
    </source>
</evidence>
<dbReference type="GO" id="GO:0000981">
    <property type="term" value="F:DNA-binding transcription factor activity, RNA polymerase II-specific"/>
    <property type="evidence" value="ECO:0007669"/>
    <property type="project" value="TreeGrafter"/>
</dbReference>
<dbReference type="SUPFAM" id="SSF46785">
    <property type="entry name" value="Winged helix' DNA-binding domain"/>
    <property type="match status" value="1"/>
</dbReference>
<dbReference type="PRINTS" id="PR00454">
    <property type="entry name" value="ETSDOMAIN"/>
</dbReference>
<dbReference type="AlphaFoldDB" id="A0AA38MRK3"/>
<evidence type="ECO:0000256" key="4">
    <source>
        <dbReference type="ARBA" id="ARBA00023242"/>
    </source>
</evidence>
<evidence type="ECO:0000256" key="1">
    <source>
        <dbReference type="ARBA" id="ARBA00004123"/>
    </source>
</evidence>
<accession>A0AA38MRK3</accession>
<comment type="similarity">
    <text evidence="2 5">Belongs to the ETS family.</text>
</comment>